<organism evidence="1 2">
    <name type="scientific">Tanacetum coccineum</name>
    <dbReference type="NCBI Taxonomy" id="301880"/>
    <lineage>
        <taxon>Eukaryota</taxon>
        <taxon>Viridiplantae</taxon>
        <taxon>Streptophyta</taxon>
        <taxon>Embryophyta</taxon>
        <taxon>Tracheophyta</taxon>
        <taxon>Spermatophyta</taxon>
        <taxon>Magnoliopsida</taxon>
        <taxon>eudicotyledons</taxon>
        <taxon>Gunneridae</taxon>
        <taxon>Pentapetalae</taxon>
        <taxon>asterids</taxon>
        <taxon>campanulids</taxon>
        <taxon>Asterales</taxon>
        <taxon>Asteraceae</taxon>
        <taxon>Asteroideae</taxon>
        <taxon>Anthemideae</taxon>
        <taxon>Anthemidinae</taxon>
        <taxon>Tanacetum</taxon>
    </lineage>
</organism>
<gene>
    <name evidence="1" type="ORF">Tco_0906420</name>
</gene>
<proteinExistence type="predicted"/>
<accession>A0ABQ5CGF2</accession>
<reference evidence="1" key="2">
    <citation type="submission" date="2022-01" db="EMBL/GenBank/DDBJ databases">
        <authorList>
            <person name="Yamashiro T."/>
            <person name="Shiraishi A."/>
            <person name="Satake H."/>
            <person name="Nakayama K."/>
        </authorList>
    </citation>
    <scope>NUCLEOTIDE SEQUENCE</scope>
</reference>
<dbReference type="Proteomes" id="UP001151760">
    <property type="component" value="Unassembled WGS sequence"/>
</dbReference>
<comment type="caution">
    <text evidence="1">The sequence shown here is derived from an EMBL/GenBank/DDBJ whole genome shotgun (WGS) entry which is preliminary data.</text>
</comment>
<dbReference type="EMBL" id="BQNB010014268">
    <property type="protein sequence ID" value="GJT26145.1"/>
    <property type="molecule type" value="Genomic_DNA"/>
</dbReference>
<sequence>MNSPQLLHRTIVRAIIIGLIRGDKKNGECGGVGASVLTGLSPHDAQRLVKYTVNMILAAQMVSVTYSGETCAYALQQLSGGSLPLRILRWDTP</sequence>
<evidence type="ECO:0000313" key="2">
    <source>
        <dbReference type="Proteomes" id="UP001151760"/>
    </source>
</evidence>
<protein>
    <submittedName>
        <fullName evidence="1">Uncharacterized protein</fullName>
    </submittedName>
</protein>
<name>A0ABQ5CGF2_9ASTR</name>
<keyword evidence="2" id="KW-1185">Reference proteome</keyword>
<reference evidence="1" key="1">
    <citation type="journal article" date="2022" name="Int. J. Mol. Sci.">
        <title>Draft Genome of Tanacetum Coccineum: Genomic Comparison of Closely Related Tanacetum-Family Plants.</title>
        <authorList>
            <person name="Yamashiro T."/>
            <person name="Shiraishi A."/>
            <person name="Nakayama K."/>
            <person name="Satake H."/>
        </authorList>
    </citation>
    <scope>NUCLEOTIDE SEQUENCE</scope>
</reference>
<evidence type="ECO:0000313" key="1">
    <source>
        <dbReference type="EMBL" id="GJT26145.1"/>
    </source>
</evidence>